<dbReference type="PANTHER" id="PTHR43428">
    <property type="entry name" value="ARSENATE REDUCTASE"/>
    <property type="match status" value="1"/>
</dbReference>
<reference evidence="1" key="2">
    <citation type="submission" date="2020-09" db="EMBL/GenBank/DDBJ databases">
        <authorList>
            <person name="Sun Q."/>
            <person name="Ohkuma M."/>
        </authorList>
    </citation>
    <scope>NUCLEOTIDE SEQUENCE</scope>
    <source>
        <strain evidence="1">JCM 4434</strain>
    </source>
</reference>
<comment type="caution">
    <text evidence="1">The sequence shown here is derived from an EMBL/GenBank/DDBJ whole genome shotgun (WGS) entry which is preliminary data.</text>
</comment>
<gene>
    <name evidence="1" type="ORF">GCM10010502_69810</name>
</gene>
<evidence type="ECO:0008006" key="3">
    <source>
        <dbReference type="Google" id="ProtNLM"/>
    </source>
</evidence>
<dbReference type="EMBL" id="BMUB01000034">
    <property type="protein sequence ID" value="GGV05000.1"/>
    <property type="molecule type" value="Genomic_DNA"/>
</dbReference>
<proteinExistence type="predicted"/>
<dbReference type="SUPFAM" id="SSF52788">
    <property type="entry name" value="Phosphotyrosine protein phosphatases I"/>
    <property type="match status" value="1"/>
</dbReference>
<protein>
    <recommendedName>
        <fullName evidence="3">Phosphotyrosine protein phosphatase I domain-containing protein</fullName>
    </recommendedName>
</protein>
<dbReference type="Proteomes" id="UP000610124">
    <property type="component" value="Unassembled WGS sequence"/>
</dbReference>
<dbReference type="Gene3D" id="3.40.50.2300">
    <property type="match status" value="1"/>
</dbReference>
<accession>A0A8H9I567</accession>
<organism evidence="1 2">
    <name type="scientific">Kitasatospora aureofaciens</name>
    <name type="common">Streptomyces aureofaciens</name>
    <dbReference type="NCBI Taxonomy" id="1894"/>
    <lineage>
        <taxon>Bacteria</taxon>
        <taxon>Bacillati</taxon>
        <taxon>Actinomycetota</taxon>
        <taxon>Actinomycetes</taxon>
        <taxon>Kitasatosporales</taxon>
        <taxon>Streptomycetaceae</taxon>
        <taxon>Kitasatospora</taxon>
    </lineage>
</organism>
<evidence type="ECO:0000313" key="2">
    <source>
        <dbReference type="Proteomes" id="UP000610124"/>
    </source>
</evidence>
<dbReference type="AlphaFoldDB" id="A0A8H9I567"/>
<sequence>MAEVGTDISAETTKILTAEAVQASDIVITIDCGDACPSFPGKCYLDWKLDDPAGQGVDTARPIRDRIEWRIRGLLADLGVEAAV</sequence>
<dbReference type="PANTHER" id="PTHR43428:SF1">
    <property type="entry name" value="ARSENATE REDUCTASE"/>
    <property type="match status" value="1"/>
</dbReference>
<reference evidence="1" key="1">
    <citation type="journal article" date="2014" name="Int. J. Syst. Evol. Microbiol.">
        <title>Complete genome sequence of Corynebacterium casei LMG S-19264T (=DSM 44701T), isolated from a smear-ripened cheese.</title>
        <authorList>
            <consortium name="US DOE Joint Genome Institute (JGI-PGF)"/>
            <person name="Walter F."/>
            <person name="Albersmeier A."/>
            <person name="Kalinowski J."/>
            <person name="Ruckert C."/>
        </authorList>
    </citation>
    <scope>NUCLEOTIDE SEQUENCE</scope>
    <source>
        <strain evidence="1">JCM 4434</strain>
    </source>
</reference>
<evidence type="ECO:0000313" key="1">
    <source>
        <dbReference type="EMBL" id="GGV05000.1"/>
    </source>
</evidence>
<dbReference type="InterPro" id="IPR036196">
    <property type="entry name" value="Ptyr_pPase_sf"/>
</dbReference>
<name>A0A8H9I567_KITAU</name>